<dbReference type="AlphaFoldDB" id="A0A0G2H985"/>
<dbReference type="OrthoDB" id="2562743at2759"/>
<feature type="coiled-coil region" evidence="1">
    <location>
        <begin position="31"/>
        <end position="58"/>
    </location>
</feature>
<gene>
    <name evidence="3" type="ORF">UCDDA912_g08243</name>
</gene>
<dbReference type="Proteomes" id="UP000034680">
    <property type="component" value="Unassembled WGS sequence"/>
</dbReference>
<feature type="compositionally biased region" description="Basic and acidic residues" evidence="2">
    <location>
        <begin position="373"/>
        <end position="384"/>
    </location>
</feature>
<dbReference type="PANTHER" id="PTHR21974">
    <property type="entry name" value="RE15880P"/>
    <property type="match status" value="1"/>
</dbReference>
<dbReference type="STRING" id="1214573.A0A0G2H985"/>
<dbReference type="PANTHER" id="PTHR21974:SF2">
    <property type="entry name" value="RE15880P"/>
    <property type="match status" value="1"/>
</dbReference>
<comment type="caution">
    <text evidence="3">The sequence shown here is derived from an EMBL/GenBank/DDBJ whole genome shotgun (WGS) entry which is preliminary data.</text>
</comment>
<organism evidence="3 4">
    <name type="scientific">Diaporthe ampelina</name>
    <dbReference type="NCBI Taxonomy" id="1214573"/>
    <lineage>
        <taxon>Eukaryota</taxon>
        <taxon>Fungi</taxon>
        <taxon>Dikarya</taxon>
        <taxon>Ascomycota</taxon>
        <taxon>Pezizomycotina</taxon>
        <taxon>Sordariomycetes</taxon>
        <taxon>Sordariomycetidae</taxon>
        <taxon>Diaporthales</taxon>
        <taxon>Diaporthaceae</taxon>
        <taxon>Diaporthe</taxon>
    </lineage>
</organism>
<reference evidence="3 4" key="2">
    <citation type="submission" date="2015-05" db="EMBL/GenBank/DDBJ databases">
        <authorList>
            <person name="Morales-Cruz A."/>
            <person name="Amrine K.C."/>
            <person name="Cantu D."/>
        </authorList>
    </citation>
    <scope>NUCLEOTIDE SEQUENCE [LARGE SCALE GENOMIC DNA]</scope>
    <source>
        <strain evidence="3">DA912</strain>
    </source>
</reference>
<evidence type="ECO:0000256" key="2">
    <source>
        <dbReference type="SAM" id="MobiDB-lite"/>
    </source>
</evidence>
<dbReference type="EMBL" id="LCUC01000356">
    <property type="protein sequence ID" value="KKY31818.1"/>
    <property type="molecule type" value="Genomic_DNA"/>
</dbReference>
<protein>
    <submittedName>
        <fullName evidence="3">Uncharacterized protein</fullName>
    </submittedName>
</protein>
<evidence type="ECO:0000313" key="3">
    <source>
        <dbReference type="EMBL" id="KKY31818.1"/>
    </source>
</evidence>
<evidence type="ECO:0000313" key="4">
    <source>
        <dbReference type="Proteomes" id="UP000034680"/>
    </source>
</evidence>
<feature type="compositionally biased region" description="Pro residues" evidence="2">
    <location>
        <begin position="361"/>
        <end position="370"/>
    </location>
</feature>
<reference evidence="3 4" key="1">
    <citation type="submission" date="2015-05" db="EMBL/GenBank/DDBJ databases">
        <title>Distinctive expansion of gene families associated with plant cell wall degradation and secondary metabolism in the genomes of grapevine trunk pathogens.</title>
        <authorList>
            <person name="Lawrence D.P."/>
            <person name="Travadon R."/>
            <person name="Rolshausen P.E."/>
            <person name="Baumgartner K."/>
        </authorList>
    </citation>
    <scope>NUCLEOTIDE SEQUENCE [LARGE SCALE GENOMIC DNA]</scope>
    <source>
        <strain evidence="3">DA912</strain>
    </source>
</reference>
<keyword evidence="1" id="KW-0175">Coiled coil</keyword>
<feature type="region of interest" description="Disordered" evidence="2">
    <location>
        <begin position="344"/>
        <end position="384"/>
    </location>
</feature>
<proteinExistence type="predicted"/>
<evidence type="ECO:0000256" key="1">
    <source>
        <dbReference type="SAM" id="Coils"/>
    </source>
</evidence>
<accession>A0A0G2H985</accession>
<sequence length="384" mass="43662">MSLEAKIKDTSDRNVELLNILHQTDSSIPDLEAQKRHVADLEKQVAQAAERLKQIGYRRKQELREHERYRDSVLRRFAFKVGGKADKFEARAAKEEREYFDVLQEEHQADVMKQNLDEMLADARAVRGELDVRAATHLQAQKDLDSLYESIFTGPSPGFPEEDERERDTSSALQVYQEARSRAEAEGKVVSILAQAQTRLDGALVSMEDALHASRRDMYGGGTFSDMMERNALNKAENLVRQARMLVAQAQGVSPMVRPLPQVKIEQGNLLGDVFFDNIFSDMAFHDKIQQSNLEVRHCSQSLNIDLMSATQRHMELLREADQKNEVVRQARVRLQKSREEAFQRVSGRVASSSPSAAEDVPPPEGPPPTYTERADATDNWWER</sequence>
<name>A0A0G2H985_9PEZI</name>
<keyword evidence="4" id="KW-1185">Reference proteome</keyword>